<evidence type="ECO:0000313" key="1">
    <source>
        <dbReference type="EMBL" id="GIY93176.1"/>
    </source>
</evidence>
<keyword evidence="2" id="KW-1185">Reference proteome</keyword>
<evidence type="ECO:0000313" key="2">
    <source>
        <dbReference type="Proteomes" id="UP001054945"/>
    </source>
</evidence>
<dbReference type="EMBL" id="BPLR01017635">
    <property type="protein sequence ID" value="GIY93176.1"/>
    <property type="molecule type" value="Genomic_DNA"/>
</dbReference>
<dbReference type="AlphaFoldDB" id="A0AAV4XE36"/>
<reference evidence="1 2" key="1">
    <citation type="submission" date="2021-06" db="EMBL/GenBank/DDBJ databases">
        <title>Caerostris extrusa draft genome.</title>
        <authorList>
            <person name="Kono N."/>
            <person name="Arakawa K."/>
        </authorList>
    </citation>
    <scope>NUCLEOTIDE SEQUENCE [LARGE SCALE GENOMIC DNA]</scope>
</reference>
<accession>A0AAV4XE36</accession>
<dbReference type="Proteomes" id="UP001054945">
    <property type="component" value="Unassembled WGS sequence"/>
</dbReference>
<comment type="caution">
    <text evidence="1">The sequence shown here is derived from an EMBL/GenBank/DDBJ whole genome shotgun (WGS) entry which is preliminary data.</text>
</comment>
<name>A0AAV4XE36_CAEEX</name>
<protein>
    <submittedName>
        <fullName evidence="1">Uncharacterized protein</fullName>
    </submittedName>
</protein>
<sequence>MFFSSTCLRGSSTLNSEVEKDCPAVNLRSGYCPCVEERVSQVKEFYKGAAKPENRVMPFILLFLQDQKRNPRLFLLGWRGIHDESVHKLAQTIPSPSEERK</sequence>
<gene>
    <name evidence="1" type="ORF">CEXT_765731</name>
</gene>
<proteinExistence type="predicted"/>
<organism evidence="1 2">
    <name type="scientific">Caerostris extrusa</name>
    <name type="common">Bark spider</name>
    <name type="synonym">Caerostris bankana</name>
    <dbReference type="NCBI Taxonomy" id="172846"/>
    <lineage>
        <taxon>Eukaryota</taxon>
        <taxon>Metazoa</taxon>
        <taxon>Ecdysozoa</taxon>
        <taxon>Arthropoda</taxon>
        <taxon>Chelicerata</taxon>
        <taxon>Arachnida</taxon>
        <taxon>Araneae</taxon>
        <taxon>Araneomorphae</taxon>
        <taxon>Entelegynae</taxon>
        <taxon>Araneoidea</taxon>
        <taxon>Araneidae</taxon>
        <taxon>Caerostris</taxon>
    </lineage>
</organism>